<keyword evidence="13" id="KW-1185">Reference proteome</keyword>
<dbReference type="AlphaFoldDB" id="A0A6A6UD08"/>
<dbReference type="Proteomes" id="UP000799302">
    <property type="component" value="Unassembled WGS sequence"/>
</dbReference>
<evidence type="ECO:0000256" key="6">
    <source>
        <dbReference type="ARBA" id="ARBA00022651"/>
    </source>
</evidence>
<dbReference type="GO" id="GO:0031176">
    <property type="term" value="F:endo-1,4-beta-xylanase activity"/>
    <property type="evidence" value="ECO:0007669"/>
    <property type="project" value="UniProtKB-EC"/>
</dbReference>
<dbReference type="PRINTS" id="PR00134">
    <property type="entry name" value="GLHYDRLASE10"/>
</dbReference>
<dbReference type="OrthoDB" id="3055998at2759"/>
<evidence type="ECO:0000256" key="7">
    <source>
        <dbReference type="ARBA" id="ARBA00022801"/>
    </source>
</evidence>
<evidence type="ECO:0000256" key="5">
    <source>
        <dbReference type="ARBA" id="ARBA00022525"/>
    </source>
</evidence>
<keyword evidence="9 10" id="KW-0624">Polysaccharide degradation</keyword>
<proteinExistence type="inferred from homology"/>
<evidence type="ECO:0000313" key="12">
    <source>
        <dbReference type="EMBL" id="KAF2670145.1"/>
    </source>
</evidence>
<reference evidence="12" key="1">
    <citation type="journal article" date="2020" name="Stud. Mycol.">
        <title>101 Dothideomycetes genomes: a test case for predicting lifestyles and emergence of pathogens.</title>
        <authorList>
            <person name="Haridas S."/>
            <person name="Albert R."/>
            <person name="Binder M."/>
            <person name="Bloem J."/>
            <person name="Labutti K."/>
            <person name="Salamov A."/>
            <person name="Andreopoulos B."/>
            <person name="Baker S."/>
            <person name="Barry K."/>
            <person name="Bills G."/>
            <person name="Bluhm B."/>
            <person name="Cannon C."/>
            <person name="Castanera R."/>
            <person name="Culley D."/>
            <person name="Daum C."/>
            <person name="Ezra D."/>
            <person name="Gonzalez J."/>
            <person name="Henrissat B."/>
            <person name="Kuo A."/>
            <person name="Liang C."/>
            <person name="Lipzen A."/>
            <person name="Lutzoni F."/>
            <person name="Magnuson J."/>
            <person name="Mondo S."/>
            <person name="Nolan M."/>
            <person name="Ohm R."/>
            <person name="Pangilinan J."/>
            <person name="Park H.-J."/>
            <person name="Ramirez L."/>
            <person name="Alfaro M."/>
            <person name="Sun H."/>
            <person name="Tritt A."/>
            <person name="Yoshinaga Y."/>
            <person name="Zwiers L.-H."/>
            <person name="Turgeon B."/>
            <person name="Goodwin S."/>
            <person name="Spatafora J."/>
            <person name="Crous P."/>
            <person name="Grigoriev I."/>
        </authorList>
    </citation>
    <scope>NUCLEOTIDE SEQUENCE</scope>
    <source>
        <strain evidence="12">CBS 115976</strain>
    </source>
</reference>
<evidence type="ECO:0000256" key="10">
    <source>
        <dbReference type="RuleBase" id="RU361174"/>
    </source>
</evidence>
<keyword evidence="5" id="KW-0964">Secreted</keyword>
<organism evidence="12 13">
    <name type="scientific">Microthyrium microscopicum</name>
    <dbReference type="NCBI Taxonomy" id="703497"/>
    <lineage>
        <taxon>Eukaryota</taxon>
        <taxon>Fungi</taxon>
        <taxon>Dikarya</taxon>
        <taxon>Ascomycota</taxon>
        <taxon>Pezizomycotina</taxon>
        <taxon>Dothideomycetes</taxon>
        <taxon>Dothideomycetes incertae sedis</taxon>
        <taxon>Microthyriales</taxon>
        <taxon>Microthyriaceae</taxon>
        <taxon>Microthyrium</taxon>
    </lineage>
</organism>
<evidence type="ECO:0000256" key="4">
    <source>
        <dbReference type="ARBA" id="ARBA00007495"/>
    </source>
</evidence>
<evidence type="ECO:0000256" key="3">
    <source>
        <dbReference type="ARBA" id="ARBA00004851"/>
    </source>
</evidence>
<dbReference type="EMBL" id="MU004234">
    <property type="protein sequence ID" value="KAF2670145.1"/>
    <property type="molecule type" value="Genomic_DNA"/>
</dbReference>
<name>A0A6A6UD08_9PEZI</name>
<accession>A0A6A6UD08</accession>
<comment type="similarity">
    <text evidence="4 10">Belongs to the glycosyl hydrolase 10 (cellulase F) family.</text>
</comment>
<protein>
    <recommendedName>
        <fullName evidence="10">Beta-xylanase</fullName>
        <ecNumber evidence="10">3.2.1.8</ecNumber>
    </recommendedName>
</protein>
<evidence type="ECO:0000256" key="9">
    <source>
        <dbReference type="ARBA" id="ARBA00023326"/>
    </source>
</evidence>
<comment type="pathway">
    <text evidence="3">Glycan degradation; xylan degradation.</text>
</comment>
<dbReference type="PANTHER" id="PTHR31490">
    <property type="entry name" value="GLYCOSYL HYDROLASE"/>
    <property type="match status" value="1"/>
</dbReference>
<dbReference type="Pfam" id="PF00331">
    <property type="entry name" value="Glyco_hydro_10"/>
    <property type="match status" value="1"/>
</dbReference>
<sequence>MAHHRPLSSIDRQNIDDGKVGLNTAAKAAGKLYFGTAVDNRYLNTGNYTAINSNTADFGQITPANSMKWESTEPQQNKFTYTGGDIIADMAKKNGQLLRCHTLVWHSQLPNWVKTGSHNNATLIAIMKNHITNVMKHYKGKCYAWDVVNEAFDDKPGNNYRSESIFYKTIGEAYIPIAFAAAAAADPDVKLYYNDYNIEDMNKKFERTKTVVEQIKAYPGARIDGVGMQTHLQESKPLSEAAITAVMNKFASMDLDVAITELDVRLQTKGANAQARQQRNSIYGNVVRACKNVKRCVGITIWDFTDKYSWVPETFKGEGEALPWDANLKKKDDLYDAILKAWGPASS</sequence>
<dbReference type="InterPro" id="IPR044846">
    <property type="entry name" value="GH10"/>
</dbReference>
<comment type="catalytic activity">
    <reaction evidence="1 10">
        <text>Endohydrolysis of (1-&gt;4)-beta-D-xylosidic linkages in xylans.</text>
        <dbReference type="EC" id="3.2.1.8"/>
    </reaction>
</comment>
<dbReference type="PANTHER" id="PTHR31490:SF35">
    <property type="entry name" value="ENDO-1,4-BETA-XYLANASE"/>
    <property type="match status" value="1"/>
</dbReference>
<evidence type="ECO:0000256" key="2">
    <source>
        <dbReference type="ARBA" id="ARBA00004613"/>
    </source>
</evidence>
<dbReference type="GO" id="GO:0045493">
    <property type="term" value="P:xylan catabolic process"/>
    <property type="evidence" value="ECO:0007669"/>
    <property type="project" value="UniProtKB-KW"/>
</dbReference>
<dbReference type="InterPro" id="IPR017853">
    <property type="entry name" value="GH"/>
</dbReference>
<evidence type="ECO:0000313" key="13">
    <source>
        <dbReference type="Proteomes" id="UP000799302"/>
    </source>
</evidence>
<evidence type="ECO:0000259" key="11">
    <source>
        <dbReference type="PROSITE" id="PS51760"/>
    </source>
</evidence>
<keyword evidence="10" id="KW-0326">Glycosidase</keyword>
<dbReference type="GO" id="GO:0005576">
    <property type="term" value="C:extracellular region"/>
    <property type="evidence" value="ECO:0007669"/>
    <property type="project" value="UniProtKB-SubCell"/>
</dbReference>
<evidence type="ECO:0000256" key="8">
    <source>
        <dbReference type="ARBA" id="ARBA00023277"/>
    </source>
</evidence>
<dbReference type="InterPro" id="IPR001000">
    <property type="entry name" value="GH10_dom"/>
</dbReference>
<feature type="domain" description="GH10" evidence="11">
    <location>
        <begin position="26"/>
        <end position="341"/>
    </location>
</feature>
<keyword evidence="6" id="KW-0858">Xylan degradation</keyword>
<comment type="subcellular location">
    <subcellularLocation>
        <location evidence="2">Secreted</location>
    </subcellularLocation>
</comment>
<dbReference type="SMART" id="SM00633">
    <property type="entry name" value="Glyco_10"/>
    <property type="match status" value="1"/>
</dbReference>
<gene>
    <name evidence="12" type="ORF">BT63DRAFT_469754</name>
</gene>
<keyword evidence="8 10" id="KW-0119">Carbohydrate metabolism</keyword>
<evidence type="ECO:0000256" key="1">
    <source>
        <dbReference type="ARBA" id="ARBA00000681"/>
    </source>
</evidence>
<dbReference type="Gene3D" id="3.20.20.80">
    <property type="entry name" value="Glycosidases"/>
    <property type="match status" value="1"/>
</dbReference>
<keyword evidence="7 10" id="KW-0378">Hydrolase</keyword>
<dbReference type="SUPFAM" id="SSF51445">
    <property type="entry name" value="(Trans)glycosidases"/>
    <property type="match status" value="1"/>
</dbReference>
<dbReference type="PROSITE" id="PS51760">
    <property type="entry name" value="GH10_2"/>
    <property type="match status" value="1"/>
</dbReference>
<dbReference type="EC" id="3.2.1.8" evidence="10"/>